<dbReference type="RefSeq" id="WP_114447953.1">
    <property type="nucleotide sequence ID" value="NZ_QPHM01000001.1"/>
</dbReference>
<sequence>MGGASDRWACGHTFPARTEPADARVGLDEGRGDVRRHFDGSHGVREMVDAETADAGVELSEDRYEHREPITAGGVTRARS</sequence>
<reference evidence="2 3" key="1">
    <citation type="submission" date="2018-07" db="EMBL/GenBank/DDBJ databases">
        <title>Genome sequences of Haloplanus salinus JCM 18368T.</title>
        <authorList>
            <person name="Kim Y.B."/>
            <person name="Roh S.W."/>
        </authorList>
    </citation>
    <scope>NUCLEOTIDE SEQUENCE [LARGE SCALE GENOMIC DNA]</scope>
    <source>
        <strain evidence="2 3">JCM 18368</strain>
    </source>
</reference>
<accession>A0A368N798</accession>
<dbReference type="Proteomes" id="UP000252189">
    <property type="component" value="Unassembled WGS sequence"/>
</dbReference>
<evidence type="ECO:0000313" key="2">
    <source>
        <dbReference type="EMBL" id="RCU46402.1"/>
    </source>
</evidence>
<proteinExistence type="predicted"/>
<feature type="region of interest" description="Disordered" evidence="1">
    <location>
        <begin position="56"/>
        <end position="80"/>
    </location>
</feature>
<dbReference type="AlphaFoldDB" id="A0A368N798"/>
<organism evidence="2 3">
    <name type="scientific">Haloplanus salinus</name>
    <dbReference type="NCBI Taxonomy" id="1126245"/>
    <lineage>
        <taxon>Archaea</taxon>
        <taxon>Methanobacteriati</taxon>
        <taxon>Methanobacteriota</taxon>
        <taxon>Stenosarchaea group</taxon>
        <taxon>Halobacteria</taxon>
        <taxon>Halobacteriales</taxon>
        <taxon>Haloferacaceae</taxon>
        <taxon>Haloplanus</taxon>
    </lineage>
</organism>
<keyword evidence="3" id="KW-1185">Reference proteome</keyword>
<comment type="caution">
    <text evidence="2">The sequence shown here is derived from an EMBL/GenBank/DDBJ whole genome shotgun (WGS) entry which is preliminary data.</text>
</comment>
<evidence type="ECO:0000256" key="1">
    <source>
        <dbReference type="SAM" id="MobiDB-lite"/>
    </source>
</evidence>
<gene>
    <name evidence="2" type="ORF">DU504_03200</name>
</gene>
<evidence type="ECO:0000313" key="3">
    <source>
        <dbReference type="Proteomes" id="UP000252189"/>
    </source>
</evidence>
<dbReference type="EMBL" id="QPHM01000001">
    <property type="protein sequence ID" value="RCU46402.1"/>
    <property type="molecule type" value="Genomic_DNA"/>
</dbReference>
<protein>
    <submittedName>
        <fullName evidence="2">Uncharacterized protein</fullName>
    </submittedName>
</protein>
<feature type="compositionally biased region" description="Basic and acidic residues" evidence="1">
    <location>
        <begin position="60"/>
        <end position="69"/>
    </location>
</feature>
<name>A0A368N798_9EURY</name>